<dbReference type="KEGG" id="abac:LuPra_02059"/>
<dbReference type="GO" id="GO:0005975">
    <property type="term" value="P:carbohydrate metabolic process"/>
    <property type="evidence" value="ECO:0007669"/>
    <property type="project" value="InterPro"/>
</dbReference>
<name>A0A143PKS3_LUTPR</name>
<evidence type="ECO:0000256" key="1">
    <source>
        <dbReference type="SAM" id="SignalP"/>
    </source>
</evidence>
<organism evidence="3 4">
    <name type="scientific">Luteitalea pratensis</name>
    <dbReference type="NCBI Taxonomy" id="1855912"/>
    <lineage>
        <taxon>Bacteria</taxon>
        <taxon>Pseudomonadati</taxon>
        <taxon>Acidobacteriota</taxon>
        <taxon>Vicinamibacteria</taxon>
        <taxon>Vicinamibacterales</taxon>
        <taxon>Vicinamibacteraceae</taxon>
        <taxon>Luteitalea</taxon>
    </lineage>
</organism>
<dbReference type="STRING" id="1855912.LuPra_02059"/>
<dbReference type="Pfam" id="PF08532">
    <property type="entry name" value="Glyco_hydro_42M"/>
    <property type="match status" value="1"/>
</dbReference>
<reference evidence="3 4" key="1">
    <citation type="journal article" date="2016" name="Genome Announc.">
        <title>First Complete Genome Sequence of a Subdivision 6 Acidobacterium Strain.</title>
        <authorList>
            <person name="Huang S."/>
            <person name="Vieira S."/>
            <person name="Bunk B."/>
            <person name="Riedel T."/>
            <person name="Sproer C."/>
            <person name="Overmann J."/>
        </authorList>
    </citation>
    <scope>NUCLEOTIDE SEQUENCE [LARGE SCALE GENOMIC DNA]</scope>
    <source>
        <strain evidence="4">DSM 100886 HEG_-6_39</strain>
    </source>
</reference>
<dbReference type="Proteomes" id="UP000076079">
    <property type="component" value="Chromosome"/>
</dbReference>
<gene>
    <name evidence="3" type="ORF">LuPra_02059</name>
</gene>
<keyword evidence="1" id="KW-0732">Signal</keyword>
<feature type="chain" id="PRO_5007511626" evidence="1">
    <location>
        <begin position="27"/>
        <end position="726"/>
    </location>
</feature>
<dbReference type="Gene3D" id="3.20.20.80">
    <property type="entry name" value="Glycosidases"/>
    <property type="match status" value="1"/>
</dbReference>
<protein>
    <submittedName>
        <fullName evidence="3">Beta-galactosidase trimerization domain protein</fullName>
    </submittedName>
</protein>
<dbReference type="EMBL" id="CP015136">
    <property type="protein sequence ID" value="AMY08853.1"/>
    <property type="molecule type" value="Genomic_DNA"/>
</dbReference>
<dbReference type="InterPro" id="IPR029062">
    <property type="entry name" value="Class_I_gatase-like"/>
</dbReference>
<evidence type="ECO:0000259" key="2">
    <source>
        <dbReference type="Pfam" id="PF08532"/>
    </source>
</evidence>
<dbReference type="OrthoDB" id="2484600at2"/>
<dbReference type="InterPro" id="IPR017853">
    <property type="entry name" value="GH"/>
</dbReference>
<evidence type="ECO:0000313" key="4">
    <source>
        <dbReference type="Proteomes" id="UP000076079"/>
    </source>
</evidence>
<dbReference type="PROSITE" id="PS51318">
    <property type="entry name" value="TAT"/>
    <property type="match status" value="1"/>
</dbReference>
<dbReference type="Pfam" id="PF14871">
    <property type="entry name" value="GHL6"/>
    <property type="match status" value="1"/>
</dbReference>
<dbReference type="SUPFAM" id="SSF51445">
    <property type="entry name" value="(Trans)glycosidases"/>
    <property type="match status" value="1"/>
</dbReference>
<dbReference type="Gene3D" id="3.40.50.880">
    <property type="match status" value="1"/>
</dbReference>
<evidence type="ECO:0000313" key="3">
    <source>
        <dbReference type="EMBL" id="AMY08853.1"/>
    </source>
</evidence>
<reference evidence="4" key="2">
    <citation type="submission" date="2016-04" db="EMBL/GenBank/DDBJ databases">
        <title>First Complete Genome Sequence of a Subdivision 6 Acidobacterium.</title>
        <authorList>
            <person name="Huang S."/>
            <person name="Vieira S."/>
            <person name="Bunk B."/>
            <person name="Riedel T."/>
            <person name="Sproeer C."/>
            <person name="Overmann J."/>
        </authorList>
    </citation>
    <scope>NUCLEOTIDE SEQUENCE [LARGE SCALE GENOMIC DNA]</scope>
    <source>
        <strain evidence="4">DSM 100886 HEG_-6_39</strain>
    </source>
</reference>
<dbReference type="InterPro" id="IPR028212">
    <property type="entry name" value="GHL6"/>
</dbReference>
<dbReference type="InterPro" id="IPR006311">
    <property type="entry name" value="TAT_signal"/>
</dbReference>
<feature type="signal peptide" evidence="1">
    <location>
        <begin position="1"/>
        <end position="26"/>
    </location>
</feature>
<dbReference type="GO" id="GO:0004565">
    <property type="term" value="F:beta-galactosidase activity"/>
    <property type="evidence" value="ECO:0007669"/>
    <property type="project" value="InterPro"/>
</dbReference>
<proteinExistence type="predicted"/>
<keyword evidence="4" id="KW-1185">Reference proteome</keyword>
<sequence precursor="true">MTDRREFLQLSAAAMAAAALPFSTHAAETSGTGWYDKPMRWAQLTLVEDDPGKYDPQFWIDYFKRTHSDATCLSAGGCVAYYPTKVPFHHRSRFLGDRDSFGELVAGCRTLGMNVIARTDPHAAHQDVHDAHPDWIAVDAQGRRRKHWADPELWVTCALGPYNFEFMTEVTREIVSLYKVDGIFSNRWSGSGMCFCEHCQANFRTFSGLDLPRTSNPQDRSRRQYIVWHQQRLFELWRLWDGEIKKINPAASYIANAGGGALSGLDMKTIGELAPTLFADRQARRGVMPPWSNGKNGKEYTATMGRKAIGGIFSMGVEEPYRWKDSVQHSEEIRLWAVDGIAHNLRPWFTKFNGKVVDARWMKAVEDIYVWHWRNERYLRNEQSLARVAMVYSQQTASYYGGDRAQARVEDHALGFYHALVQARIPFDMVHDHLLDAAHVGRYRALILPNIAALSEAQCRQLRDFVDSGGSIVATHETSLYDEWGVRRADFGLASVFGASLAGKLDADVHNSYLNIDKDSSGRFHPLVHGLEDAGRIINGVQWLHTRPAQAGYASPLTLLPSFPDLPMESVYPRVAHTDVPGVYAREEGRGRAVYFPFDIDRTFWEVLSPDHGLLLRNAVRWACNEDQPLVVEGKGVLDVSLWMQKDSIAAHLVNLTNPMMMKGPVQEVIPSPPQKVRIQVPAGRRVRKVSLLVSDTPARADISGQTVTLELASVDLHEVIALDLD</sequence>
<dbReference type="AlphaFoldDB" id="A0A143PKS3"/>
<dbReference type="SUPFAM" id="SSF52317">
    <property type="entry name" value="Class I glutamine amidotransferase-like"/>
    <property type="match status" value="1"/>
</dbReference>
<dbReference type="PATRIC" id="fig|1813736.3.peg.2162"/>
<accession>A0A143PKS3</accession>
<dbReference type="CDD" id="cd03143">
    <property type="entry name" value="A4_beta-galactosidase_middle_domain"/>
    <property type="match status" value="1"/>
</dbReference>
<dbReference type="RefSeq" id="WP_110170654.1">
    <property type="nucleotide sequence ID" value="NZ_CP015136.1"/>
</dbReference>
<feature type="domain" description="Beta-galactosidase trimerisation" evidence="2">
    <location>
        <begin position="386"/>
        <end position="483"/>
    </location>
</feature>
<dbReference type="InterPro" id="IPR013738">
    <property type="entry name" value="Beta_galactosidase_Trimer"/>
</dbReference>